<dbReference type="InterPro" id="IPR027417">
    <property type="entry name" value="P-loop_NTPase"/>
</dbReference>
<feature type="domain" description="MobA-like NTP transferase" evidence="1">
    <location>
        <begin position="164"/>
        <end position="321"/>
    </location>
</feature>
<dbReference type="EMBL" id="JACSNR010000011">
    <property type="protein sequence ID" value="MBM6924214.1"/>
    <property type="molecule type" value="Genomic_DNA"/>
</dbReference>
<dbReference type="CDD" id="cd04182">
    <property type="entry name" value="GT_2_like_f"/>
    <property type="match status" value="1"/>
</dbReference>
<evidence type="ECO:0000313" key="2">
    <source>
        <dbReference type="EMBL" id="MBM6924214.1"/>
    </source>
</evidence>
<organism evidence="2 3">
    <name type="scientific">Hydrogenoanaerobacterium saccharovorans</name>
    <dbReference type="NCBI Taxonomy" id="474960"/>
    <lineage>
        <taxon>Bacteria</taxon>
        <taxon>Bacillati</taxon>
        <taxon>Bacillota</taxon>
        <taxon>Clostridia</taxon>
        <taxon>Eubacteriales</taxon>
        <taxon>Oscillospiraceae</taxon>
        <taxon>Hydrogenoanaerobacterium</taxon>
    </lineage>
</organism>
<keyword evidence="2" id="KW-0808">Transferase</keyword>
<evidence type="ECO:0000313" key="3">
    <source>
        <dbReference type="Proteomes" id="UP000724149"/>
    </source>
</evidence>
<dbReference type="Pfam" id="PF03266">
    <property type="entry name" value="NTPase_1"/>
    <property type="match status" value="1"/>
</dbReference>
<sequence>MMSTFRASGKRHLLITGQKRIGKSTLCDLLLEQKPFAGLQSYACWGSRPTPDRIEMRDLVTGEVFPIGTPGQGRMEPIPEALDSHAAAILRKIPDGSDVMIDEVGYLESSCARYAKELERLFDRCTVIAALRKDHTPLLDRLRSRPDVFVWDLDLHQHPCQVGCVVMASGWSRRFSGENKLLLPVDGKPMIRHTLEKLAALPLERVTVVSRYEPVREMAAEYGFQALDNPLMLQSDTIRLGLAEMAEMDGCMLCVADQPYCTRESMEALLRLFRENPDRICRLSFRGQPGNPAIFPRALFAEISALTGDTGAREVIRRYPDRVMMLETADAEELHDIDHPEDLPGTSPAE</sequence>
<dbReference type="PANTHER" id="PTHR43777:SF1">
    <property type="entry name" value="MOLYBDENUM COFACTOR CYTIDYLYLTRANSFERASE"/>
    <property type="match status" value="1"/>
</dbReference>
<comment type="caution">
    <text evidence="2">The sequence shown here is derived from an EMBL/GenBank/DDBJ whole genome shotgun (WGS) entry which is preliminary data.</text>
</comment>
<gene>
    <name evidence="2" type="ORF">H9X81_11005</name>
</gene>
<dbReference type="PANTHER" id="PTHR43777">
    <property type="entry name" value="MOLYBDENUM COFACTOR CYTIDYLYLTRANSFERASE"/>
    <property type="match status" value="1"/>
</dbReference>
<dbReference type="InterPro" id="IPR029044">
    <property type="entry name" value="Nucleotide-diphossugar_trans"/>
</dbReference>
<protein>
    <submittedName>
        <fullName evidence="2">NTP transferase domain-containing protein</fullName>
    </submittedName>
</protein>
<reference evidence="2 3" key="1">
    <citation type="journal article" date="2021" name="Sci. Rep.">
        <title>The distribution of antibiotic resistance genes in chicken gut microbiota commensals.</title>
        <authorList>
            <person name="Juricova H."/>
            <person name="Matiasovicova J."/>
            <person name="Kubasova T."/>
            <person name="Cejkova D."/>
            <person name="Rychlik I."/>
        </authorList>
    </citation>
    <scope>NUCLEOTIDE SEQUENCE [LARGE SCALE GENOMIC DNA]</scope>
    <source>
        <strain evidence="2 3">An564</strain>
    </source>
</reference>
<keyword evidence="3" id="KW-1185">Reference proteome</keyword>
<dbReference type="InterPro" id="IPR004948">
    <property type="entry name" value="Nuc-triphosphatase_THEP1"/>
</dbReference>
<dbReference type="Pfam" id="PF12804">
    <property type="entry name" value="NTP_transf_3"/>
    <property type="match status" value="1"/>
</dbReference>
<dbReference type="Proteomes" id="UP000724149">
    <property type="component" value="Unassembled WGS sequence"/>
</dbReference>
<dbReference type="RefSeq" id="WP_204722006.1">
    <property type="nucleotide sequence ID" value="NZ_JACSNR010000011.1"/>
</dbReference>
<dbReference type="SUPFAM" id="SSF53448">
    <property type="entry name" value="Nucleotide-diphospho-sugar transferases"/>
    <property type="match status" value="1"/>
</dbReference>
<name>A0ABS2GRC3_9FIRM</name>
<evidence type="ECO:0000259" key="1">
    <source>
        <dbReference type="Pfam" id="PF12804"/>
    </source>
</evidence>
<dbReference type="GO" id="GO:0016740">
    <property type="term" value="F:transferase activity"/>
    <property type="evidence" value="ECO:0007669"/>
    <property type="project" value="UniProtKB-KW"/>
</dbReference>
<dbReference type="SUPFAM" id="SSF52540">
    <property type="entry name" value="P-loop containing nucleoside triphosphate hydrolases"/>
    <property type="match status" value="1"/>
</dbReference>
<dbReference type="Gene3D" id="3.40.50.300">
    <property type="entry name" value="P-loop containing nucleotide triphosphate hydrolases"/>
    <property type="match status" value="1"/>
</dbReference>
<accession>A0ABS2GRC3</accession>
<dbReference type="Gene3D" id="3.90.550.10">
    <property type="entry name" value="Spore Coat Polysaccharide Biosynthesis Protein SpsA, Chain A"/>
    <property type="match status" value="1"/>
</dbReference>
<proteinExistence type="predicted"/>
<dbReference type="InterPro" id="IPR025877">
    <property type="entry name" value="MobA-like_NTP_Trfase"/>
</dbReference>